<dbReference type="SUPFAM" id="SSF63829">
    <property type="entry name" value="Calcium-dependent phosphotriesterase"/>
    <property type="match status" value="1"/>
</dbReference>
<dbReference type="Proteomes" id="UP000256913">
    <property type="component" value="Unassembled WGS sequence"/>
</dbReference>
<feature type="active site" description="Proton donor/acceptor" evidence="2">
    <location>
        <position position="197"/>
    </location>
</feature>
<feature type="binding site" evidence="3">
    <location>
        <position position="150"/>
    </location>
    <ligand>
        <name>a divalent metal cation</name>
        <dbReference type="ChEBI" id="CHEBI:60240"/>
    </ligand>
</feature>
<dbReference type="InterPro" id="IPR011042">
    <property type="entry name" value="6-blade_b-propeller_TolB-like"/>
</dbReference>
<proteinExistence type="inferred from homology"/>
<dbReference type="AlphaFoldDB" id="A0A3D9ZRV0"/>
<keyword evidence="6" id="KW-1185">Reference proteome</keyword>
<feature type="binding site" evidence="3">
    <location>
        <position position="105"/>
    </location>
    <ligand>
        <name>substrate</name>
    </ligand>
</feature>
<feature type="binding site" evidence="3">
    <location>
        <position position="197"/>
    </location>
    <ligand>
        <name>a divalent metal cation</name>
        <dbReference type="ChEBI" id="CHEBI:60240"/>
    </ligand>
</feature>
<evidence type="ECO:0000256" key="3">
    <source>
        <dbReference type="PIRSR" id="PIRSR605511-2"/>
    </source>
</evidence>
<dbReference type="Pfam" id="PF08450">
    <property type="entry name" value="SGL"/>
    <property type="match status" value="1"/>
</dbReference>
<organism evidence="5 6">
    <name type="scientific">Asanoa ferruginea</name>
    <dbReference type="NCBI Taxonomy" id="53367"/>
    <lineage>
        <taxon>Bacteria</taxon>
        <taxon>Bacillati</taxon>
        <taxon>Actinomycetota</taxon>
        <taxon>Actinomycetes</taxon>
        <taxon>Micromonosporales</taxon>
        <taxon>Micromonosporaceae</taxon>
        <taxon>Asanoa</taxon>
    </lineage>
</organism>
<comment type="similarity">
    <text evidence="1">Belongs to the SMP-30/CGR1 family.</text>
</comment>
<evidence type="ECO:0000256" key="2">
    <source>
        <dbReference type="PIRSR" id="PIRSR605511-1"/>
    </source>
</evidence>
<name>A0A3D9ZRV0_9ACTN</name>
<dbReference type="EMBL" id="QUMQ01000001">
    <property type="protein sequence ID" value="REF99609.1"/>
    <property type="molecule type" value="Genomic_DNA"/>
</dbReference>
<dbReference type="RefSeq" id="WP_170216009.1">
    <property type="nucleotide sequence ID" value="NZ_BONB01000110.1"/>
</dbReference>
<dbReference type="GO" id="GO:0019853">
    <property type="term" value="P:L-ascorbic acid biosynthetic process"/>
    <property type="evidence" value="ECO:0007669"/>
    <property type="project" value="TreeGrafter"/>
</dbReference>
<dbReference type="PANTHER" id="PTHR10907:SF47">
    <property type="entry name" value="REGUCALCIN"/>
    <property type="match status" value="1"/>
</dbReference>
<evidence type="ECO:0000313" key="6">
    <source>
        <dbReference type="Proteomes" id="UP000256913"/>
    </source>
</evidence>
<feature type="domain" description="SMP-30/Gluconolactonase/LRE-like region" evidence="4">
    <location>
        <begin position="20"/>
        <end position="255"/>
    </location>
</feature>
<reference evidence="5 6" key="1">
    <citation type="submission" date="2018-08" db="EMBL/GenBank/DDBJ databases">
        <title>Sequencing the genomes of 1000 actinobacteria strains.</title>
        <authorList>
            <person name="Klenk H.-P."/>
        </authorList>
    </citation>
    <scope>NUCLEOTIDE SEQUENCE [LARGE SCALE GENOMIC DNA]</scope>
    <source>
        <strain evidence="5 6">DSM 44099</strain>
    </source>
</reference>
<comment type="cofactor">
    <cofactor evidence="3">
        <name>Zn(2+)</name>
        <dbReference type="ChEBI" id="CHEBI:29105"/>
    </cofactor>
    <text evidence="3">Binds 1 divalent metal cation per subunit.</text>
</comment>
<dbReference type="GO" id="GO:0004341">
    <property type="term" value="F:gluconolactonase activity"/>
    <property type="evidence" value="ECO:0007669"/>
    <property type="project" value="TreeGrafter"/>
</dbReference>
<sequence>MNVPSRSVATIEVVDAGCDLAESPLWLDSQRGIRWVDAGRGDLHALRDGRHESWSVTDGLVSAVAEGAGGDLLLAVGRELWRVPDGPFTGTATVVAQVPPGAVLNDAKVGPDGRLWAGTVDRSQPAAAALWSFGAGGDVRRHWTGVTHGNGLAWNASGSLFYFVDSGAGTLSCGPFDPFGQPTVLLTLDREVDGIPDGLAVDSTGDLWLAVWGGHCVLHLDASGNPIDRIALPERNVTSCAFVSAGLDVLAVTTAADPGGPGGAVHLLDVGRTGLPGYAFPEG</sequence>
<protein>
    <submittedName>
        <fullName evidence="5">Sugar lactone lactonase YvrE</fullName>
    </submittedName>
</protein>
<keyword evidence="3" id="KW-0479">Metal-binding</keyword>
<evidence type="ECO:0000256" key="1">
    <source>
        <dbReference type="ARBA" id="ARBA00008853"/>
    </source>
</evidence>
<gene>
    <name evidence="5" type="ORF">DFJ67_5648</name>
</gene>
<comment type="caution">
    <text evidence="5">The sequence shown here is derived from an EMBL/GenBank/DDBJ whole genome shotgun (WGS) entry which is preliminary data.</text>
</comment>
<evidence type="ECO:0000313" key="5">
    <source>
        <dbReference type="EMBL" id="REF99609.1"/>
    </source>
</evidence>
<dbReference type="GO" id="GO:0005509">
    <property type="term" value="F:calcium ion binding"/>
    <property type="evidence" value="ECO:0007669"/>
    <property type="project" value="TreeGrafter"/>
</dbReference>
<dbReference type="Gene3D" id="2.120.10.30">
    <property type="entry name" value="TolB, C-terminal domain"/>
    <property type="match status" value="1"/>
</dbReference>
<dbReference type="InterPro" id="IPR013658">
    <property type="entry name" value="SGL"/>
</dbReference>
<accession>A0A3D9ZRV0</accession>
<dbReference type="PANTHER" id="PTHR10907">
    <property type="entry name" value="REGUCALCIN"/>
    <property type="match status" value="1"/>
</dbReference>
<evidence type="ECO:0000259" key="4">
    <source>
        <dbReference type="Pfam" id="PF08450"/>
    </source>
</evidence>
<feature type="binding site" evidence="3">
    <location>
        <position position="22"/>
    </location>
    <ligand>
        <name>a divalent metal cation</name>
        <dbReference type="ChEBI" id="CHEBI:60240"/>
    </ligand>
</feature>
<keyword evidence="3" id="KW-0862">Zinc</keyword>
<dbReference type="InterPro" id="IPR005511">
    <property type="entry name" value="SMP-30"/>
</dbReference>
<dbReference type="PRINTS" id="PR01790">
    <property type="entry name" value="SMP30FAMILY"/>
</dbReference>